<keyword evidence="1" id="KW-0812">Transmembrane</keyword>
<evidence type="ECO:0000313" key="3">
    <source>
        <dbReference type="Proteomes" id="UP000557872"/>
    </source>
</evidence>
<evidence type="ECO:0000256" key="1">
    <source>
        <dbReference type="SAM" id="Phobius"/>
    </source>
</evidence>
<sequence>MNPPLIFGIICVIITIWHEISWLNRRCWKKLEAQIVDVVERTRKGKLSYYPVLAYTFRGSEERFTSKYGSNIKPDINSEAIALISPDGSKIEQYSLSNRWFLTILPLTMSIALILKGLDIF</sequence>
<dbReference type="AlphaFoldDB" id="A0A851GSG4"/>
<dbReference type="RefSeq" id="WP_178935109.1">
    <property type="nucleotide sequence ID" value="NZ_JACBAZ010000025.1"/>
</dbReference>
<dbReference type="Proteomes" id="UP000557872">
    <property type="component" value="Unassembled WGS sequence"/>
</dbReference>
<keyword evidence="1" id="KW-1133">Transmembrane helix</keyword>
<reference evidence="2 3" key="1">
    <citation type="submission" date="2020-07" db="EMBL/GenBank/DDBJ databases">
        <title>Roseicoccus Jingziensis gen. nov., sp. nov., isolated from coastal seawater.</title>
        <authorList>
            <person name="Feng X."/>
        </authorList>
    </citation>
    <scope>NUCLEOTIDE SEQUENCE [LARGE SCALE GENOMIC DNA]</scope>
    <source>
        <strain evidence="2 3">N1E253</strain>
    </source>
</reference>
<proteinExistence type="predicted"/>
<feature type="transmembrane region" description="Helical" evidence="1">
    <location>
        <begin position="100"/>
        <end position="118"/>
    </location>
</feature>
<accession>A0A851GSG4</accession>
<organism evidence="2 3">
    <name type="scientific">Oceaniferula marina</name>
    <dbReference type="NCBI Taxonomy" id="2748318"/>
    <lineage>
        <taxon>Bacteria</taxon>
        <taxon>Pseudomonadati</taxon>
        <taxon>Verrucomicrobiota</taxon>
        <taxon>Verrucomicrobiia</taxon>
        <taxon>Verrucomicrobiales</taxon>
        <taxon>Verrucomicrobiaceae</taxon>
        <taxon>Oceaniferula</taxon>
    </lineage>
</organism>
<keyword evidence="1" id="KW-0472">Membrane</keyword>
<comment type="caution">
    <text evidence="2">The sequence shown here is derived from an EMBL/GenBank/DDBJ whole genome shotgun (WGS) entry which is preliminary data.</text>
</comment>
<gene>
    <name evidence="2" type="ORF">HW115_19030</name>
</gene>
<name>A0A851GSG4_9BACT</name>
<protein>
    <submittedName>
        <fullName evidence="2">Uncharacterized protein</fullName>
    </submittedName>
</protein>
<evidence type="ECO:0000313" key="2">
    <source>
        <dbReference type="EMBL" id="NWK57720.1"/>
    </source>
</evidence>
<keyword evidence="3" id="KW-1185">Reference proteome</keyword>
<feature type="transmembrane region" description="Helical" evidence="1">
    <location>
        <begin position="6"/>
        <end position="23"/>
    </location>
</feature>
<dbReference type="EMBL" id="JACBAZ010000025">
    <property type="protein sequence ID" value="NWK57720.1"/>
    <property type="molecule type" value="Genomic_DNA"/>
</dbReference>